<evidence type="ECO:0000256" key="9">
    <source>
        <dbReference type="PIRSR" id="PIRSR600821-52"/>
    </source>
</evidence>
<evidence type="ECO:0000313" key="12">
    <source>
        <dbReference type="Proteomes" id="UP000182312"/>
    </source>
</evidence>
<keyword evidence="6 7" id="KW-0413">Isomerase</keyword>
<dbReference type="InterPro" id="IPR000821">
    <property type="entry name" value="Ala_racemase"/>
</dbReference>
<feature type="active site" description="Proton acceptor; specific for L-alanine" evidence="7">
    <location>
        <position position="263"/>
    </location>
</feature>
<feature type="binding site" evidence="7 9">
    <location>
        <position position="149"/>
    </location>
    <ligand>
        <name>substrate</name>
    </ligand>
</feature>
<name>A0A1I0TF66_9RHOB</name>
<dbReference type="Gene3D" id="2.40.37.10">
    <property type="entry name" value="Lyase, Ornithine Decarboxylase, Chain A, domain 1"/>
    <property type="match status" value="1"/>
</dbReference>
<keyword evidence="5 7" id="KW-0663">Pyridoxal phosphate</keyword>
<dbReference type="InterPro" id="IPR001608">
    <property type="entry name" value="Ala_racemase_N"/>
</dbReference>
<evidence type="ECO:0000256" key="6">
    <source>
        <dbReference type="ARBA" id="ARBA00023235"/>
    </source>
</evidence>
<comment type="catalytic activity">
    <reaction evidence="1 7">
        <text>L-alanine = D-alanine</text>
        <dbReference type="Rhea" id="RHEA:20249"/>
        <dbReference type="ChEBI" id="CHEBI:57416"/>
        <dbReference type="ChEBI" id="CHEBI:57972"/>
        <dbReference type="EC" id="5.1.1.1"/>
    </reaction>
</comment>
<dbReference type="PRINTS" id="PR00992">
    <property type="entry name" value="ALARACEMASE"/>
</dbReference>
<dbReference type="HAMAP" id="MF_01201">
    <property type="entry name" value="Ala_racemase"/>
    <property type="match status" value="1"/>
</dbReference>
<dbReference type="PANTHER" id="PTHR30511:SF0">
    <property type="entry name" value="ALANINE RACEMASE, CATABOLIC-RELATED"/>
    <property type="match status" value="1"/>
</dbReference>
<dbReference type="Pfam" id="PF01168">
    <property type="entry name" value="Ala_racemase_N"/>
    <property type="match status" value="1"/>
</dbReference>
<feature type="domain" description="Alanine racemase C-terminal" evidence="10">
    <location>
        <begin position="242"/>
        <end position="366"/>
    </location>
</feature>
<dbReference type="PANTHER" id="PTHR30511">
    <property type="entry name" value="ALANINE RACEMASE"/>
    <property type="match status" value="1"/>
</dbReference>
<evidence type="ECO:0000256" key="3">
    <source>
        <dbReference type="ARBA" id="ARBA00007880"/>
    </source>
</evidence>
<dbReference type="Proteomes" id="UP000182312">
    <property type="component" value="Unassembled WGS sequence"/>
</dbReference>
<dbReference type="InterPro" id="IPR011079">
    <property type="entry name" value="Ala_racemase_C"/>
</dbReference>
<dbReference type="GO" id="GO:0005829">
    <property type="term" value="C:cytosol"/>
    <property type="evidence" value="ECO:0007669"/>
    <property type="project" value="TreeGrafter"/>
</dbReference>
<dbReference type="GO" id="GO:0030632">
    <property type="term" value="P:D-alanine biosynthetic process"/>
    <property type="evidence" value="ECO:0007669"/>
    <property type="project" value="UniProtKB-UniRule"/>
</dbReference>
<dbReference type="SUPFAM" id="SSF50621">
    <property type="entry name" value="Alanine racemase C-terminal domain-like"/>
    <property type="match status" value="1"/>
</dbReference>
<dbReference type="SUPFAM" id="SSF51419">
    <property type="entry name" value="PLP-binding barrel"/>
    <property type="match status" value="1"/>
</dbReference>
<dbReference type="EMBL" id="FOJO01000007">
    <property type="protein sequence ID" value="SFA50347.1"/>
    <property type="molecule type" value="Genomic_DNA"/>
</dbReference>
<dbReference type="EC" id="5.1.1.1" evidence="4 7"/>
<dbReference type="GO" id="GO:0030170">
    <property type="term" value="F:pyridoxal phosphate binding"/>
    <property type="evidence" value="ECO:0007669"/>
    <property type="project" value="UniProtKB-UniRule"/>
</dbReference>
<evidence type="ECO:0000256" key="2">
    <source>
        <dbReference type="ARBA" id="ARBA00001933"/>
    </source>
</evidence>
<dbReference type="PROSITE" id="PS00395">
    <property type="entry name" value="ALANINE_RACEMASE"/>
    <property type="match status" value="1"/>
</dbReference>
<comment type="function">
    <text evidence="7">Catalyzes the interconversion of L-alanine and D-alanine. May also act on other amino acids.</text>
</comment>
<gene>
    <name evidence="11" type="ORF">SAMN04487972_107140</name>
</gene>
<reference evidence="11 12" key="1">
    <citation type="submission" date="2016-10" db="EMBL/GenBank/DDBJ databases">
        <authorList>
            <person name="de Groot N.N."/>
        </authorList>
    </citation>
    <scope>NUCLEOTIDE SEQUENCE [LARGE SCALE GENOMIC DNA]</scope>
    <source>
        <strain evidence="11 12">CGMCC 1.6117</strain>
    </source>
</reference>
<protein>
    <recommendedName>
        <fullName evidence="4 7">Alanine racemase</fullName>
        <ecNumber evidence="4 7">5.1.1.1</ecNumber>
    </recommendedName>
</protein>
<sequence length="366" mass="38414">MSKIGALQMAKWLNRLDGEWGRGHAATMGLVIDIPAIQANWKALAAHAPGARAGAVVKADGYGLGAARVAPALYQAGARDFFVALAGEGRAIRPLLGGDARIFILSGHMEGEDLTGLTPVLNSAEQFFRDRALRPRGAFAIQLDSGMNRLGMEPAEWAAIRDEALAAGPQLIMSHLACADEPEHPANAAQLAAFRAMTDGVAVPRSLAATGGILLGPEYHFDLVRPGVGLYGGLPFAGARPVVTLSLPVIQTREVMPGESVGYGHVWTATRASRIATVAAGYADGLARALAQDGKLRLWAGEQTCPVVGRISMDLITVDVTDLPEVPPALEILNARQGVDALAACSGTIGYEILTSLGRRYARTCL</sequence>
<dbReference type="Pfam" id="PF00842">
    <property type="entry name" value="Ala_racemase_C"/>
    <property type="match status" value="1"/>
</dbReference>
<dbReference type="InterPro" id="IPR020622">
    <property type="entry name" value="Ala_racemase_pyridoxalP-BS"/>
</dbReference>
<dbReference type="InterPro" id="IPR009006">
    <property type="entry name" value="Ala_racemase/Decarboxylase_C"/>
</dbReference>
<organism evidence="11 12">
    <name type="scientific">Paracoccus halophilus</name>
    <dbReference type="NCBI Taxonomy" id="376733"/>
    <lineage>
        <taxon>Bacteria</taxon>
        <taxon>Pseudomonadati</taxon>
        <taxon>Pseudomonadota</taxon>
        <taxon>Alphaproteobacteria</taxon>
        <taxon>Rhodobacterales</taxon>
        <taxon>Paracoccaceae</taxon>
        <taxon>Paracoccus</taxon>
    </lineage>
</organism>
<feature type="modified residue" description="N6-(pyridoxal phosphate)lysine" evidence="7 8">
    <location>
        <position position="58"/>
    </location>
</feature>
<feature type="active site" description="Proton acceptor; specific for D-alanine" evidence="7">
    <location>
        <position position="58"/>
    </location>
</feature>
<comment type="pathway">
    <text evidence="7">Amino-acid biosynthesis; D-alanine biosynthesis; D-alanine from L-alanine: step 1/1.</text>
</comment>
<evidence type="ECO:0000256" key="1">
    <source>
        <dbReference type="ARBA" id="ARBA00000316"/>
    </source>
</evidence>
<evidence type="ECO:0000256" key="4">
    <source>
        <dbReference type="ARBA" id="ARBA00013089"/>
    </source>
</evidence>
<evidence type="ECO:0000256" key="8">
    <source>
        <dbReference type="PIRSR" id="PIRSR600821-50"/>
    </source>
</evidence>
<dbReference type="GO" id="GO:0008784">
    <property type="term" value="F:alanine racemase activity"/>
    <property type="evidence" value="ECO:0007669"/>
    <property type="project" value="UniProtKB-UniRule"/>
</dbReference>
<dbReference type="InterPro" id="IPR029066">
    <property type="entry name" value="PLP-binding_barrel"/>
</dbReference>
<dbReference type="Gene3D" id="3.20.20.10">
    <property type="entry name" value="Alanine racemase"/>
    <property type="match status" value="1"/>
</dbReference>
<dbReference type="UniPathway" id="UPA00042">
    <property type="reaction ID" value="UER00497"/>
</dbReference>
<comment type="similarity">
    <text evidence="3 7">Belongs to the alanine racemase family.</text>
</comment>
<dbReference type="CDD" id="cd00430">
    <property type="entry name" value="PLPDE_III_AR"/>
    <property type="match status" value="1"/>
</dbReference>
<evidence type="ECO:0000256" key="5">
    <source>
        <dbReference type="ARBA" id="ARBA00022898"/>
    </source>
</evidence>
<comment type="cofactor">
    <cofactor evidence="2 7 8">
        <name>pyridoxal 5'-phosphate</name>
        <dbReference type="ChEBI" id="CHEBI:597326"/>
    </cofactor>
</comment>
<feature type="binding site" evidence="7 9">
    <location>
        <position position="313"/>
    </location>
    <ligand>
        <name>substrate</name>
    </ligand>
</feature>
<evidence type="ECO:0000256" key="7">
    <source>
        <dbReference type="HAMAP-Rule" id="MF_01201"/>
    </source>
</evidence>
<accession>A0A1I0TF66</accession>
<proteinExistence type="inferred from homology"/>
<evidence type="ECO:0000313" key="11">
    <source>
        <dbReference type="EMBL" id="SFA50347.1"/>
    </source>
</evidence>
<dbReference type="AlphaFoldDB" id="A0A1I0TF66"/>
<evidence type="ECO:0000259" key="10">
    <source>
        <dbReference type="SMART" id="SM01005"/>
    </source>
</evidence>
<dbReference type="NCBIfam" id="TIGR00492">
    <property type="entry name" value="alr"/>
    <property type="match status" value="1"/>
</dbReference>
<dbReference type="SMART" id="SM01005">
    <property type="entry name" value="Ala_racemase_C"/>
    <property type="match status" value="1"/>
</dbReference>